<dbReference type="EMBL" id="CM042058">
    <property type="protein sequence ID" value="KAI3685080.1"/>
    <property type="molecule type" value="Genomic_DNA"/>
</dbReference>
<organism evidence="1 2">
    <name type="scientific">Arctium lappa</name>
    <name type="common">Greater burdock</name>
    <name type="synonym">Lappa major</name>
    <dbReference type="NCBI Taxonomy" id="4217"/>
    <lineage>
        <taxon>Eukaryota</taxon>
        <taxon>Viridiplantae</taxon>
        <taxon>Streptophyta</taxon>
        <taxon>Embryophyta</taxon>
        <taxon>Tracheophyta</taxon>
        <taxon>Spermatophyta</taxon>
        <taxon>Magnoliopsida</taxon>
        <taxon>eudicotyledons</taxon>
        <taxon>Gunneridae</taxon>
        <taxon>Pentapetalae</taxon>
        <taxon>asterids</taxon>
        <taxon>campanulids</taxon>
        <taxon>Asterales</taxon>
        <taxon>Asteraceae</taxon>
        <taxon>Carduoideae</taxon>
        <taxon>Cardueae</taxon>
        <taxon>Arctiinae</taxon>
        <taxon>Arctium</taxon>
    </lineage>
</organism>
<accession>A0ACB8YJ13</accession>
<sequence>MRHPLTPTSNGPDPSQDEEDDFLPSHAVHTLVARTGGSDVICSIGGSRRCSSSSWFRFVLDRAELSVFGCVEFADHQVDWFFRFEGN</sequence>
<reference evidence="1 2" key="2">
    <citation type="journal article" date="2022" name="Mol. Ecol. Resour.">
        <title>The genomes of chicory, endive, great burdock and yacon provide insights into Asteraceae paleo-polyploidization history and plant inulin production.</title>
        <authorList>
            <person name="Fan W."/>
            <person name="Wang S."/>
            <person name="Wang H."/>
            <person name="Wang A."/>
            <person name="Jiang F."/>
            <person name="Liu H."/>
            <person name="Zhao H."/>
            <person name="Xu D."/>
            <person name="Zhang Y."/>
        </authorList>
    </citation>
    <scope>NUCLEOTIDE SEQUENCE [LARGE SCALE GENOMIC DNA]</scope>
    <source>
        <strain evidence="2">cv. Niubang</strain>
    </source>
</reference>
<name>A0ACB8YJ13_ARCLA</name>
<reference evidence="2" key="1">
    <citation type="journal article" date="2022" name="Mol. Ecol. Resour.">
        <title>The genomes of chicory, endive, great burdock and yacon provide insights into Asteraceae palaeo-polyploidization history and plant inulin production.</title>
        <authorList>
            <person name="Fan W."/>
            <person name="Wang S."/>
            <person name="Wang H."/>
            <person name="Wang A."/>
            <person name="Jiang F."/>
            <person name="Liu H."/>
            <person name="Zhao H."/>
            <person name="Xu D."/>
            <person name="Zhang Y."/>
        </authorList>
    </citation>
    <scope>NUCLEOTIDE SEQUENCE [LARGE SCALE GENOMIC DNA]</scope>
    <source>
        <strain evidence="2">cv. Niubang</strain>
    </source>
</reference>
<keyword evidence="2" id="KW-1185">Reference proteome</keyword>
<comment type="caution">
    <text evidence="1">The sequence shown here is derived from an EMBL/GenBank/DDBJ whole genome shotgun (WGS) entry which is preliminary data.</text>
</comment>
<evidence type="ECO:0000313" key="2">
    <source>
        <dbReference type="Proteomes" id="UP001055879"/>
    </source>
</evidence>
<dbReference type="Proteomes" id="UP001055879">
    <property type="component" value="Linkage Group LG12"/>
</dbReference>
<protein>
    <submittedName>
        <fullName evidence="1">Uncharacterized protein</fullName>
    </submittedName>
</protein>
<evidence type="ECO:0000313" key="1">
    <source>
        <dbReference type="EMBL" id="KAI3685080.1"/>
    </source>
</evidence>
<proteinExistence type="predicted"/>
<gene>
    <name evidence="1" type="ORF">L6452_34313</name>
</gene>